<keyword evidence="4 7" id="KW-0812">Transmembrane</keyword>
<feature type="transmembrane region" description="Helical" evidence="7">
    <location>
        <begin position="114"/>
        <end position="140"/>
    </location>
</feature>
<evidence type="ECO:0000259" key="9">
    <source>
        <dbReference type="PROSITE" id="PS50885"/>
    </source>
</evidence>
<evidence type="ECO:0000256" key="1">
    <source>
        <dbReference type="ARBA" id="ARBA00004651"/>
    </source>
</evidence>
<keyword evidence="6 7" id="KW-0472">Membrane</keyword>
<evidence type="ECO:0000256" key="3">
    <source>
        <dbReference type="ARBA" id="ARBA00022475"/>
    </source>
</evidence>
<comment type="subcellular location">
    <subcellularLocation>
        <location evidence="1">Cell membrane</location>
        <topology evidence="1">Multi-pass membrane protein</topology>
    </subcellularLocation>
</comment>
<evidence type="ECO:0000256" key="7">
    <source>
        <dbReference type="SAM" id="Phobius"/>
    </source>
</evidence>
<evidence type="ECO:0000256" key="5">
    <source>
        <dbReference type="ARBA" id="ARBA00022989"/>
    </source>
</evidence>
<evidence type="ECO:0000256" key="4">
    <source>
        <dbReference type="ARBA" id="ARBA00022692"/>
    </source>
</evidence>
<keyword evidence="3" id="KW-1003">Cell membrane</keyword>
<feature type="transmembrane region" description="Helical" evidence="7">
    <location>
        <begin position="29"/>
        <end position="52"/>
    </location>
</feature>
<keyword evidence="11" id="KW-1185">Reference proteome</keyword>
<proteinExistence type="inferred from homology"/>
<comment type="similarity">
    <text evidence="2">Belongs to the adenylyl cyclase class-3 family.</text>
</comment>
<feature type="transmembrane region" description="Helical" evidence="7">
    <location>
        <begin position="146"/>
        <end position="167"/>
    </location>
</feature>
<dbReference type="PANTHER" id="PTHR43081:SF17">
    <property type="entry name" value="BLL5647 PROTEIN"/>
    <property type="match status" value="1"/>
</dbReference>
<dbReference type="SMART" id="SM00304">
    <property type="entry name" value="HAMP"/>
    <property type="match status" value="1"/>
</dbReference>
<comment type="caution">
    <text evidence="10">The sequence shown here is derived from an EMBL/GenBank/DDBJ whole genome shotgun (WGS) entry which is preliminary data.</text>
</comment>
<dbReference type="InterPro" id="IPR003660">
    <property type="entry name" value="HAMP_dom"/>
</dbReference>
<dbReference type="PANTHER" id="PTHR43081">
    <property type="entry name" value="ADENYLATE CYCLASE, TERMINAL-DIFFERENTIATION SPECIFIC-RELATED"/>
    <property type="match status" value="1"/>
</dbReference>
<dbReference type="Gene3D" id="6.10.340.10">
    <property type="match status" value="1"/>
</dbReference>
<organism evidence="10 11">
    <name type="scientific">Nocardioides deserti</name>
    <dbReference type="NCBI Taxonomy" id="1588644"/>
    <lineage>
        <taxon>Bacteria</taxon>
        <taxon>Bacillati</taxon>
        <taxon>Actinomycetota</taxon>
        <taxon>Actinomycetes</taxon>
        <taxon>Propionibacteriales</taxon>
        <taxon>Nocardioidaceae</taxon>
        <taxon>Nocardioides</taxon>
    </lineage>
</organism>
<dbReference type="Pfam" id="PF00211">
    <property type="entry name" value="Guanylate_cyc"/>
    <property type="match status" value="1"/>
</dbReference>
<sequence>MGRRSAPFGARVLGRPDQSVRALRLRVQLLLTVMLVSTNVVAAGVVFLIASLVVPAPSPTSATVVSLAIAVPTYVGVAVLIGVGVGTRLSLRALRWATEGIEPDRRQRLAALRVPLRLTVMQGALWLGATVLFTTLSLVLQPERALGSGVAVGIAGMVACGIAFLLADFVMRPISARALGGLAVTDRPRGAGVGGRMVLFWCLGTAAPVVGMVVAAIVGLTGDDDARDRLPFTVLAISAVVLVFGLLTTVLNARSIVAPVSTVRDALLDVERGDLGREVVVFDGTELGSLQAGFNAMAQGLREREQLRDLFGRHVGRDVALAAAARGVELGGEARQVTVLFIDLVGSTTYATQHEPAEVVRTLNRFFGVVVEEVDRQRGLVNKFMGDAVLAVFGAPVDHPDHATAALAAARAMAGRLAKEVPEISAGIGVATGEAVAGNVGAASRLEYTVVGDAVNSAARLTDLAKQVPGCVLAAWHTVEEAGEDEARHWQRHDPVVLRGRSEKTATAVLCG</sequence>
<dbReference type="EMBL" id="JACMYC010000008">
    <property type="protein sequence ID" value="MBC2961445.1"/>
    <property type="molecule type" value="Genomic_DNA"/>
</dbReference>
<evidence type="ECO:0000256" key="6">
    <source>
        <dbReference type="ARBA" id="ARBA00023136"/>
    </source>
</evidence>
<dbReference type="SMART" id="SM00044">
    <property type="entry name" value="CYCc"/>
    <property type="match status" value="1"/>
</dbReference>
<feature type="domain" description="Guanylate cyclase" evidence="8">
    <location>
        <begin position="338"/>
        <end position="462"/>
    </location>
</feature>
<gene>
    <name evidence="10" type="ORF">H7344_14180</name>
</gene>
<evidence type="ECO:0000259" key="8">
    <source>
        <dbReference type="PROSITE" id="PS50125"/>
    </source>
</evidence>
<dbReference type="InterPro" id="IPR001054">
    <property type="entry name" value="A/G_cyclase"/>
</dbReference>
<dbReference type="Pfam" id="PF00672">
    <property type="entry name" value="HAMP"/>
    <property type="match status" value="1"/>
</dbReference>
<accession>A0ABR6UAP3</accession>
<evidence type="ECO:0000313" key="10">
    <source>
        <dbReference type="EMBL" id="MBC2961445.1"/>
    </source>
</evidence>
<dbReference type="CDD" id="cd06225">
    <property type="entry name" value="HAMP"/>
    <property type="match status" value="1"/>
</dbReference>
<name>A0ABR6UAP3_9ACTN</name>
<dbReference type="CDD" id="cd07302">
    <property type="entry name" value="CHD"/>
    <property type="match status" value="1"/>
</dbReference>
<feature type="transmembrane region" description="Helical" evidence="7">
    <location>
        <begin position="64"/>
        <end position="85"/>
    </location>
</feature>
<evidence type="ECO:0000313" key="11">
    <source>
        <dbReference type="Proteomes" id="UP000604001"/>
    </source>
</evidence>
<dbReference type="InterPro" id="IPR029787">
    <property type="entry name" value="Nucleotide_cyclase"/>
</dbReference>
<keyword evidence="5 7" id="KW-1133">Transmembrane helix</keyword>
<dbReference type="Proteomes" id="UP000604001">
    <property type="component" value="Unassembled WGS sequence"/>
</dbReference>
<protein>
    <submittedName>
        <fullName evidence="10">Adenylate/guanylate cyclase domain-containing protein</fullName>
    </submittedName>
</protein>
<dbReference type="Gene3D" id="3.30.70.1230">
    <property type="entry name" value="Nucleotide cyclase"/>
    <property type="match status" value="1"/>
</dbReference>
<feature type="domain" description="HAMP" evidence="9">
    <location>
        <begin position="254"/>
        <end position="306"/>
    </location>
</feature>
<feature type="transmembrane region" description="Helical" evidence="7">
    <location>
        <begin position="232"/>
        <end position="251"/>
    </location>
</feature>
<dbReference type="SUPFAM" id="SSF55073">
    <property type="entry name" value="Nucleotide cyclase"/>
    <property type="match status" value="1"/>
</dbReference>
<dbReference type="SUPFAM" id="SSF158472">
    <property type="entry name" value="HAMP domain-like"/>
    <property type="match status" value="1"/>
</dbReference>
<dbReference type="PROSITE" id="PS50885">
    <property type="entry name" value="HAMP"/>
    <property type="match status" value="1"/>
</dbReference>
<dbReference type="RefSeq" id="WP_186346666.1">
    <property type="nucleotide sequence ID" value="NZ_BMMR01000006.1"/>
</dbReference>
<dbReference type="PROSITE" id="PS50125">
    <property type="entry name" value="GUANYLATE_CYCLASE_2"/>
    <property type="match status" value="1"/>
</dbReference>
<feature type="transmembrane region" description="Helical" evidence="7">
    <location>
        <begin position="198"/>
        <end position="220"/>
    </location>
</feature>
<reference evidence="10 11" key="1">
    <citation type="submission" date="2020-08" db="EMBL/GenBank/DDBJ databases">
        <title>novel species in genus Nocardioides.</title>
        <authorList>
            <person name="Zhang G."/>
        </authorList>
    </citation>
    <scope>NUCLEOTIDE SEQUENCE [LARGE SCALE GENOMIC DNA]</scope>
    <source>
        <strain evidence="10 11">SC8A-24</strain>
    </source>
</reference>
<evidence type="ECO:0000256" key="2">
    <source>
        <dbReference type="ARBA" id="ARBA00005381"/>
    </source>
</evidence>
<dbReference type="InterPro" id="IPR050697">
    <property type="entry name" value="Adenylyl/Guanylyl_Cyclase_3/4"/>
</dbReference>